<dbReference type="InterPro" id="IPR039143">
    <property type="entry name" value="GNPNAT1-like"/>
</dbReference>
<dbReference type="STRING" id="1793963.AXI58_16460"/>
<protein>
    <submittedName>
        <fullName evidence="2">Acetyltransferase</fullName>
    </submittedName>
</protein>
<dbReference type="Gene3D" id="3.40.630.30">
    <property type="match status" value="1"/>
</dbReference>
<evidence type="ECO:0000313" key="2">
    <source>
        <dbReference type="EMBL" id="KXZ18940.1"/>
    </source>
</evidence>
<dbReference type="SUPFAM" id="SSF55729">
    <property type="entry name" value="Acyl-CoA N-acyltransferases (Nat)"/>
    <property type="match status" value="1"/>
</dbReference>
<dbReference type="InterPro" id="IPR016181">
    <property type="entry name" value="Acyl_CoA_acyltransferase"/>
</dbReference>
<dbReference type="GO" id="GO:0004343">
    <property type="term" value="F:glucosamine 6-phosphate N-acetyltransferase activity"/>
    <property type="evidence" value="ECO:0007669"/>
    <property type="project" value="TreeGrafter"/>
</dbReference>
<feature type="domain" description="N-acetyltransferase" evidence="1">
    <location>
        <begin position="2"/>
        <end position="142"/>
    </location>
</feature>
<sequence length="143" mass="16051">MEAIIANTEKQINDAFFVRKEVFVKEQQVPEEEEIDHLEDTSEHIVIYDGSQPVGAGRWRFKDGYAKLERICVMKSHRSLGVGAIIMQALEKAAAARGASAFILNAQTQAVPFYEKQGYHVTSGEEFLDAGIPHLEMVKDNKQ</sequence>
<dbReference type="Proteomes" id="UP000075430">
    <property type="component" value="Unassembled WGS sequence"/>
</dbReference>
<keyword evidence="3" id="KW-1185">Reference proteome</keyword>
<name>A0A150F6W5_9BACI</name>
<organism evidence="2 3">
    <name type="scientific">Bacillus nakamurai</name>
    <dbReference type="NCBI Taxonomy" id="1793963"/>
    <lineage>
        <taxon>Bacteria</taxon>
        <taxon>Bacillati</taxon>
        <taxon>Bacillota</taxon>
        <taxon>Bacilli</taxon>
        <taxon>Bacillales</taxon>
        <taxon>Bacillaceae</taxon>
        <taxon>Bacillus</taxon>
    </lineage>
</organism>
<keyword evidence="2" id="KW-0808">Transferase</keyword>
<dbReference type="PROSITE" id="PS51186">
    <property type="entry name" value="GNAT"/>
    <property type="match status" value="1"/>
</dbReference>
<evidence type="ECO:0000259" key="1">
    <source>
        <dbReference type="PROSITE" id="PS51186"/>
    </source>
</evidence>
<reference evidence="3" key="1">
    <citation type="submission" date="2016-02" db="EMBL/GenBank/DDBJ databases">
        <authorList>
            <person name="Dunlap C."/>
        </authorList>
    </citation>
    <scope>NUCLEOTIDE SEQUENCE [LARGE SCALE GENOMIC DNA]</scope>
    <source>
        <strain evidence="3">NRRL B-41092</strain>
    </source>
</reference>
<dbReference type="PANTHER" id="PTHR13355">
    <property type="entry name" value="GLUCOSAMINE 6-PHOSPHATE N-ACETYLTRANSFERASE"/>
    <property type="match status" value="1"/>
</dbReference>
<dbReference type="OrthoDB" id="9796171at2"/>
<gene>
    <name evidence="2" type="ORF">AXI58_16460</name>
</gene>
<dbReference type="InterPro" id="IPR000182">
    <property type="entry name" value="GNAT_dom"/>
</dbReference>
<dbReference type="PANTHER" id="PTHR13355:SF11">
    <property type="entry name" value="GLUCOSAMINE 6-PHOSPHATE N-ACETYLTRANSFERASE"/>
    <property type="match status" value="1"/>
</dbReference>
<dbReference type="EMBL" id="LSBA01000016">
    <property type="protein sequence ID" value="KXZ18940.1"/>
    <property type="molecule type" value="Genomic_DNA"/>
</dbReference>
<dbReference type="RefSeq" id="WP_061521858.1">
    <property type="nucleotide sequence ID" value="NZ_JAJJBV010000004.1"/>
</dbReference>
<accession>A0A150F6W5</accession>
<proteinExistence type="predicted"/>
<dbReference type="CDD" id="cd04301">
    <property type="entry name" value="NAT_SF"/>
    <property type="match status" value="1"/>
</dbReference>
<comment type="caution">
    <text evidence="2">The sequence shown here is derived from an EMBL/GenBank/DDBJ whole genome shotgun (WGS) entry which is preliminary data.</text>
</comment>
<evidence type="ECO:0000313" key="3">
    <source>
        <dbReference type="Proteomes" id="UP000075430"/>
    </source>
</evidence>
<dbReference type="Pfam" id="PF13673">
    <property type="entry name" value="Acetyltransf_10"/>
    <property type="match status" value="1"/>
</dbReference>
<dbReference type="AlphaFoldDB" id="A0A150F6W5"/>